<dbReference type="InterPro" id="IPR042103">
    <property type="entry name" value="SerRS_1_N_sf"/>
</dbReference>
<dbReference type="EC" id="6.1.1.11" evidence="12"/>
<proteinExistence type="inferred from homology"/>
<keyword evidence="9 12" id="KW-0030">Aminoacyl-tRNA synthetase</keyword>
<feature type="binding site" evidence="13">
    <location>
        <position position="380"/>
    </location>
    <ligand>
        <name>L-serine</name>
        <dbReference type="ChEBI" id="CHEBI:33384"/>
    </ligand>
</feature>
<evidence type="ECO:0000256" key="9">
    <source>
        <dbReference type="ARBA" id="ARBA00023146"/>
    </source>
</evidence>
<comment type="catalytic activity">
    <reaction evidence="11 12">
        <text>tRNA(Ser) + L-serine + ATP = L-seryl-tRNA(Ser) + AMP + diphosphate + H(+)</text>
        <dbReference type="Rhea" id="RHEA:12292"/>
        <dbReference type="Rhea" id="RHEA-COMP:9669"/>
        <dbReference type="Rhea" id="RHEA-COMP:9703"/>
        <dbReference type="ChEBI" id="CHEBI:15378"/>
        <dbReference type="ChEBI" id="CHEBI:30616"/>
        <dbReference type="ChEBI" id="CHEBI:33019"/>
        <dbReference type="ChEBI" id="CHEBI:33384"/>
        <dbReference type="ChEBI" id="CHEBI:78442"/>
        <dbReference type="ChEBI" id="CHEBI:78533"/>
        <dbReference type="ChEBI" id="CHEBI:456215"/>
        <dbReference type="EC" id="6.1.1.11"/>
    </reaction>
</comment>
<dbReference type="InterPro" id="IPR002314">
    <property type="entry name" value="aa-tRNA-synt_IIb"/>
</dbReference>
<feature type="domain" description="Aminoacyl-transfer RNA synthetases class-II family profile" evidence="16">
    <location>
        <begin position="170"/>
        <end position="407"/>
    </location>
</feature>
<feature type="binding site" evidence="12 14">
    <location>
        <begin position="348"/>
        <end position="351"/>
    </location>
    <ligand>
        <name>ATP</name>
        <dbReference type="ChEBI" id="CHEBI:30616"/>
    </ligand>
</feature>
<comment type="caution">
    <text evidence="12">Lacks conserved residue(s) required for the propagation of feature annotation.</text>
</comment>
<evidence type="ECO:0000256" key="14">
    <source>
        <dbReference type="PIRSR" id="PIRSR001529-2"/>
    </source>
</evidence>
<dbReference type="PROSITE" id="PS50862">
    <property type="entry name" value="AA_TRNA_LIGASE_II"/>
    <property type="match status" value="1"/>
</dbReference>
<evidence type="ECO:0000256" key="15">
    <source>
        <dbReference type="SAM" id="Coils"/>
    </source>
</evidence>
<dbReference type="Pfam" id="PF02403">
    <property type="entry name" value="Seryl_tRNA_N"/>
    <property type="match status" value="1"/>
</dbReference>
<feature type="binding site" evidence="12">
    <location>
        <begin position="230"/>
        <end position="232"/>
    </location>
    <ligand>
        <name>L-serine</name>
        <dbReference type="ChEBI" id="CHEBI:33384"/>
    </ligand>
</feature>
<organism evidence="17 18">
    <name type="scientific">Campylobacter portucalensis</name>
    <dbReference type="NCBI Taxonomy" id="2608384"/>
    <lineage>
        <taxon>Bacteria</taxon>
        <taxon>Pseudomonadati</taxon>
        <taxon>Campylobacterota</taxon>
        <taxon>Epsilonproteobacteria</taxon>
        <taxon>Campylobacterales</taxon>
        <taxon>Campylobacteraceae</taxon>
        <taxon>Campylobacter</taxon>
    </lineage>
</organism>
<keyword evidence="5 12" id="KW-0436">Ligase</keyword>
<keyword evidence="15" id="KW-0175">Coiled coil</keyword>
<feature type="binding site" evidence="12">
    <location>
        <position position="382"/>
    </location>
    <ligand>
        <name>L-serine</name>
        <dbReference type="ChEBI" id="CHEBI:33384"/>
    </ligand>
</feature>
<comment type="domain">
    <text evidence="12">Consists of two distinct domains, a catalytic core and a N-terminal extension that is involved in tRNA binding.</text>
</comment>
<reference evidence="17 18" key="1">
    <citation type="submission" date="2019-09" db="EMBL/GenBank/DDBJ databases">
        <authorList>
            <person name="Silva M."/>
            <person name="Pereira G."/>
            <person name="Lopes-Da-Costa L."/>
            <person name="Silva E."/>
        </authorList>
    </citation>
    <scope>NUCLEOTIDE SEQUENCE [LARGE SCALE GENOMIC DNA]</scope>
    <source>
        <strain evidence="17 18">FMV-PI01</strain>
    </source>
</reference>
<dbReference type="InterPro" id="IPR010978">
    <property type="entry name" value="tRNA-bd_arm"/>
</dbReference>
<dbReference type="GO" id="GO:0006434">
    <property type="term" value="P:seryl-tRNA aminoacylation"/>
    <property type="evidence" value="ECO:0007669"/>
    <property type="project" value="UniProtKB-UniRule"/>
</dbReference>
<comment type="catalytic activity">
    <reaction evidence="10 12">
        <text>tRNA(Sec) + L-serine + ATP = L-seryl-tRNA(Sec) + AMP + diphosphate + H(+)</text>
        <dbReference type="Rhea" id="RHEA:42580"/>
        <dbReference type="Rhea" id="RHEA-COMP:9742"/>
        <dbReference type="Rhea" id="RHEA-COMP:10128"/>
        <dbReference type="ChEBI" id="CHEBI:15378"/>
        <dbReference type="ChEBI" id="CHEBI:30616"/>
        <dbReference type="ChEBI" id="CHEBI:33019"/>
        <dbReference type="ChEBI" id="CHEBI:33384"/>
        <dbReference type="ChEBI" id="CHEBI:78442"/>
        <dbReference type="ChEBI" id="CHEBI:78533"/>
        <dbReference type="ChEBI" id="CHEBI:456215"/>
        <dbReference type="EC" id="6.1.1.11"/>
    </reaction>
</comment>
<evidence type="ECO:0000256" key="1">
    <source>
        <dbReference type="ARBA" id="ARBA00004496"/>
    </source>
</evidence>
<keyword evidence="6 12" id="KW-0547">Nucleotide-binding</keyword>
<dbReference type="Proteomes" id="UP000476338">
    <property type="component" value="Unassembled WGS sequence"/>
</dbReference>
<dbReference type="Pfam" id="PF00587">
    <property type="entry name" value="tRNA-synt_2b"/>
    <property type="match status" value="1"/>
</dbReference>
<reference evidence="17 18" key="2">
    <citation type="submission" date="2020-03" db="EMBL/GenBank/DDBJ databases">
        <title>Campylobacter portucalensis sp. nov., a new species of Campylobacter isolated from the reproductive tract of bulls.</title>
        <authorList>
            <person name="Silva M.F."/>
            <person name="Pereira G."/>
            <person name="Carneiro C."/>
            <person name="Hemphill A."/>
            <person name="Mateus L."/>
            <person name="Lopes-Da-Costa L."/>
            <person name="Silva E."/>
        </authorList>
    </citation>
    <scope>NUCLEOTIDE SEQUENCE [LARGE SCALE GENOMIC DNA]</scope>
    <source>
        <strain evidence="17 18">FMV-PI01</strain>
    </source>
</reference>
<dbReference type="GO" id="GO:0005524">
    <property type="term" value="F:ATP binding"/>
    <property type="evidence" value="ECO:0007669"/>
    <property type="project" value="UniProtKB-UniRule"/>
</dbReference>
<feature type="binding site" evidence="13">
    <location>
        <position position="261"/>
    </location>
    <ligand>
        <name>L-serine</name>
        <dbReference type="ChEBI" id="CHEBI:33384"/>
    </ligand>
</feature>
<evidence type="ECO:0000256" key="5">
    <source>
        <dbReference type="ARBA" id="ARBA00022598"/>
    </source>
</evidence>
<evidence type="ECO:0000256" key="2">
    <source>
        <dbReference type="ARBA" id="ARBA00005045"/>
    </source>
</evidence>
<comment type="pathway">
    <text evidence="2 12">Aminoacyl-tRNA biosynthesis; selenocysteinyl-tRNA(Sec) biosynthesis; L-seryl-tRNA(Sec) from L-serine and tRNA(Sec): step 1/1.</text>
</comment>
<comment type="subcellular location">
    <subcellularLocation>
        <location evidence="1 12">Cytoplasm</location>
    </subcellularLocation>
</comment>
<dbReference type="GO" id="GO:0004828">
    <property type="term" value="F:serine-tRNA ligase activity"/>
    <property type="evidence" value="ECO:0007669"/>
    <property type="project" value="UniProtKB-UniRule"/>
</dbReference>
<dbReference type="PANTHER" id="PTHR43697">
    <property type="entry name" value="SERYL-TRNA SYNTHETASE"/>
    <property type="match status" value="1"/>
</dbReference>
<dbReference type="PRINTS" id="PR00981">
    <property type="entry name" value="TRNASYNTHSER"/>
</dbReference>
<evidence type="ECO:0000313" key="18">
    <source>
        <dbReference type="Proteomes" id="UP000476338"/>
    </source>
</evidence>
<dbReference type="InterPro" id="IPR002317">
    <property type="entry name" value="Ser-tRNA-ligase_type_1"/>
</dbReference>
<dbReference type="PIRSF" id="PIRSF001529">
    <property type="entry name" value="Ser-tRNA-synth_IIa"/>
    <property type="match status" value="1"/>
</dbReference>
<feature type="binding site" evidence="13">
    <location>
        <position position="230"/>
    </location>
    <ligand>
        <name>L-serine</name>
        <dbReference type="ChEBI" id="CHEBI:33384"/>
    </ligand>
</feature>
<comment type="caution">
    <text evidence="17">The sequence shown here is derived from an EMBL/GenBank/DDBJ whole genome shotgun (WGS) entry which is preliminary data.</text>
</comment>
<dbReference type="RefSeq" id="WP_154570457.1">
    <property type="nucleotide sequence ID" value="NZ_VWSJ01000007.1"/>
</dbReference>
<evidence type="ECO:0000256" key="11">
    <source>
        <dbReference type="ARBA" id="ARBA00048823"/>
    </source>
</evidence>
<evidence type="ECO:0000313" key="17">
    <source>
        <dbReference type="EMBL" id="MSN96191.1"/>
    </source>
</evidence>
<keyword evidence="8 12" id="KW-0648">Protein biosynthesis</keyword>
<keyword evidence="18" id="KW-1185">Reference proteome</keyword>
<comment type="function">
    <text evidence="12">Catalyzes the attachment of serine to tRNA(Ser). Is also able to aminoacylate tRNA(Sec) with serine, to form the misacylated tRNA L-seryl-tRNA(Sec), which will be further converted into selenocysteinyl-tRNA(Sec).</text>
</comment>
<evidence type="ECO:0000256" key="4">
    <source>
        <dbReference type="ARBA" id="ARBA00022490"/>
    </source>
</evidence>
<dbReference type="InterPro" id="IPR015866">
    <property type="entry name" value="Ser-tRNA-synth_1_N"/>
</dbReference>
<dbReference type="EMBL" id="VWSJ01000007">
    <property type="protein sequence ID" value="MSN96191.1"/>
    <property type="molecule type" value="Genomic_DNA"/>
</dbReference>
<evidence type="ECO:0000256" key="6">
    <source>
        <dbReference type="ARBA" id="ARBA00022741"/>
    </source>
</evidence>
<evidence type="ECO:0000259" key="16">
    <source>
        <dbReference type="PROSITE" id="PS50862"/>
    </source>
</evidence>
<evidence type="ECO:0000256" key="8">
    <source>
        <dbReference type="ARBA" id="ARBA00022917"/>
    </source>
</evidence>
<gene>
    <name evidence="12 17" type="primary">serS</name>
    <name evidence="17" type="ORF">F1B92_03105</name>
</gene>
<dbReference type="AlphaFoldDB" id="A0A6L5WKB0"/>
<dbReference type="SUPFAM" id="SSF46589">
    <property type="entry name" value="tRNA-binding arm"/>
    <property type="match status" value="1"/>
</dbReference>
<dbReference type="InterPro" id="IPR006195">
    <property type="entry name" value="aa-tRNA-synth_II"/>
</dbReference>
<dbReference type="Gene3D" id="3.30.930.10">
    <property type="entry name" value="Bira Bifunctional Protein, Domain 2"/>
    <property type="match status" value="1"/>
</dbReference>
<protein>
    <recommendedName>
        <fullName evidence="12">Serine--tRNA ligase</fullName>
        <ecNumber evidence="12">6.1.1.11</ecNumber>
    </recommendedName>
    <alternativeName>
        <fullName evidence="12">Seryl-tRNA synthetase</fullName>
        <shortName evidence="12">SerRS</shortName>
    </alternativeName>
    <alternativeName>
        <fullName evidence="12">Seryl-tRNA(Ser/Sec) synthetase</fullName>
    </alternativeName>
</protein>
<dbReference type="GO" id="GO:0016260">
    <property type="term" value="P:selenocysteine biosynthetic process"/>
    <property type="evidence" value="ECO:0007669"/>
    <property type="project" value="UniProtKB-UniRule"/>
</dbReference>
<evidence type="ECO:0000256" key="10">
    <source>
        <dbReference type="ARBA" id="ARBA00047929"/>
    </source>
</evidence>
<evidence type="ECO:0000256" key="3">
    <source>
        <dbReference type="ARBA" id="ARBA00010728"/>
    </source>
</evidence>
<evidence type="ECO:0000256" key="12">
    <source>
        <dbReference type="HAMAP-Rule" id="MF_00176"/>
    </source>
</evidence>
<comment type="similarity">
    <text evidence="3 12">Belongs to the class-II aminoacyl-tRNA synthetase family. Type-1 seryl-tRNA synthetase subfamily.</text>
</comment>
<evidence type="ECO:0000256" key="7">
    <source>
        <dbReference type="ARBA" id="ARBA00022840"/>
    </source>
</evidence>
<name>A0A6L5WKB0_9BACT</name>
<comment type="subunit">
    <text evidence="12">Homodimer. The tRNA molecule binds across the dimer.</text>
</comment>
<dbReference type="GO" id="GO:0005737">
    <property type="term" value="C:cytoplasm"/>
    <property type="evidence" value="ECO:0007669"/>
    <property type="project" value="UniProtKB-SubCell"/>
</dbReference>
<dbReference type="PANTHER" id="PTHR43697:SF1">
    <property type="entry name" value="SERINE--TRNA LIGASE"/>
    <property type="match status" value="1"/>
</dbReference>
<dbReference type="SUPFAM" id="SSF55681">
    <property type="entry name" value="Class II aaRS and biotin synthetases"/>
    <property type="match status" value="1"/>
</dbReference>
<accession>A0A6L5WKB0</accession>
<feature type="binding site" evidence="12 14">
    <location>
        <begin position="261"/>
        <end position="263"/>
    </location>
    <ligand>
        <name>ATP</name>
        <dbReference type="ChEBI" id="CHEBI:30616"/>
    </ligand>
</feature>
<evidence type="ECO:0000256" key="13">
    <source>
        <dbReference type="PIRSR" id="PIRSR001529-1"/>
    </source>
</evidence>
<dbReference type="InterPro" id="IPR045864">
    <property type="entry name" value="aa-tRNA-synth_II/BPL/LPL"/>
</dbReference>
<dbReference type="Gene3D" id="1.10.287.40">
    <property type="entry name" value="Serine-tRNA synthetase, tRNA binding domain"/>
    <property type="match status" value="1"/>
</dbReference>
<dbReference type="NCBIfam" id="TIGR00414">
    <property type="entry name" value="serS"/>
    <property type="match status" value="1"/>
</dbReference>
<feature type="binding site" evidence="12 13">
    <location>
        <position position="284"/>
    </location>
    <ligand>
        <name>L-serine</name>
        <dbReference type="ChEBI" id="CHEBI:33384"/>
    </ligand>
</feature>
<sequence length="414" mass="46970">MINLKLIETNFDDFNKKLIAKKVDEGILKTLLQIYNQLKAQKLELENLQALQNAKSKEVGIKARNGEDVSEIKKELEHNKENIQKVQEKVNLLSQDLDKIAASVPNIISDDVPFGIDESENLELKRVLEIPKFDFTPKPHYELGENLGWLDFERGVKLSGSRFTAIKGFGAKLNRALVNYMIDFNINRGFELVNVPFLVKPEILYGTGQLPKFGDDLYKMSEDELYLIPTSEVPVTNLFNDEILNANDLPLKFTCYSHCFRREAGSAGRDTRGMIRQHQFEKVELVCITKNDESEKNFDEMVSCASDLLTSLGLPHRHMLLCSGDIGFSAAKTIDLEVWLPSQNCYREISSVSNCLDFQARRAKIRYKDGKKNILAHTLNGSSLAVGRTLIAIMENYQQSDGSIKIPEVLEKYI</sequence>
<feature type="coiled-coil region" evidence="15">
    <location>
        <begin position="28"/>
        <end position="103"/>
    </location>
</feature>
<keyword evidence="7 12" id="KW-0067">ATP-binding</keyword>
<dbReference type="HAMAP" id="MF_00176">
    <property type="entry name" value="Ser_tRNA_synth_type1"/>
    <property type="match status" value="1"/>
</dbReference>
<dbReference type="CDD" id="cd00770">
    <property type="entry name" value="SerRS_core"/>
    <property type="match status" value="1"/>
</dbReference>
<dbReference type="UniPathway" id="UPA00906">
    <property type="reaction ID" value="UER00895"/>
</dbReference>
<keyword evidence="4 12" id="KW-0963">Cytoplasm</keyword>
<dbReference type="InterPro" id="IPR033729">
    <property type="entry name" value="SerRS_core"/>
</dbReference>